<proteinExistence type="predicted"/>
<sequence>MISSSSRSLLSASSSGTSSIRGRSHPRTSTMNNGMASAGDPDLVAGPDLQAIEPWRTQWTTTSYWILTMVILCITSSLAITATYLAKTSDNEVTDDDLPGRIPRGLLRRSERGTQLARNLSVNLNSVPQPLHQSGSAWSDRPPRSPRSFSAATFLRRTLKHPPLLKPTIKPTRSHSISQSNFIPSGIANFTLSAGTNGAASKASQSSSSCPGTESSDAAAVSGASSPGSSLQYSKGSELSSHEGFSLTSAPRESFSGKKAGNKSKRKRNFFSRKLT</sequence>
<feature type="compositionally biased region" description="Low complexity" evidence="1">
    <location>
        <begin position="136"/>
        <end position="147"/>
    </location>
</feature>
<keyword evidence="2" id="KW-0812">Transmembrane</keyword>
<feature type="compositionally biased region" description="Low complexity" evidence="1">
    <location>
        <begin position="199"/>
        <end position="230"/>
    </location>
</feature>
<evidence type="ECO:0000313" key="4">
    <source>
        <dbReference type="Proteomes" id="UP001321473"/>
    </source>
</evidence>
<gene>
    <name evidence="3" type="ORF">V5799_020364</name>
</gene>
<feature type="region of interest" description="Disordered" evidence="1">
    <location>
        <begin position="126"/>
        <end position="147"/>
    </location>
</feature>
<feature type="compositionally biased region" description="Basic residues" evidence="1">
    <location>
        <begin position="260"/>
        <end position="276"/>
    </location>
</feature>
<reference evidence="3 4" key="1">
    <citation type="journal article" date="2023" name="Arcadia Sci">
        <title>De novo assembly of a long-read Amblyomma americanum tick genome.</title>
        <authorList>
            <person name="Chou S."/>
            <person name="Poskanzer K.E."/>
            <person name="Rollins M."/>
            <person name="Thuy-Boun P.S."/>
        </authorList>
    </citation>
    <scope>NUCLEOTIDE SEQUENCE [LARGE SCALE GENOMIC DNA]</scope>
    <source>
        <strain evidence="3">F_SG_1</strain>
        <tissue evidence="3">Salivary glands</tissue>
    </source>
</reference>
<feature type="transmembrane region" description="Helical" evidence="2">
    <location>
        <begin position="64"/>
        <end position="86"/>
    </location>
</feature>
<dbReference type="AlphaFoldDB" id="A0AAQ4EU90"/>
<keyword evidence="2" id="KW-0472">Membrane</keyword>
<keyword evidence="2" id="KW-1133">Transmembrane helix</keyword>
<accession>A0AAQ4EU90</accession>
<feature type="region of interest" description="Disordered" evidence="1">
    <location>
        <begin position="197"/>
        <end position="276"/>
    </location>
</feature>
<comment type="caution">
    <text evidence="3">The sequence shown here is derived from an EMBL/GenBank/DDBJ whole genome shotgun (WGS) entry which is preliminary data.</text>
</comment>
<keyword evidence="4" id="KW-1185">Reference proteome</keyword>
<name>A0AAQ4EU90_AMBAM</name>
<feature type="compositionally biased region" description="Polar residues" evidence="1">
    <location>
        <begin position="126"/>
        <end position="135"/>
    </location>
</feature>
<evidence type="ECO:0000313" key="3">
    <source>
        <dbReference type="EMBL" id="KAK8778301.1"/>
    </source>
</evidence>
<protein>
    <submittedName>
        <fullName evidence="3">Uncharacterized protein</fullName>
    </submittedName>
</protein>
<organism evidence="3 4">
    <name type="scientific">Amblyomma americanum</name>
    <name type="common">Lone star tick</name>
    <dbReference type="NCBI Taxonomy" id="6943"/>
    <lineage>
        <taxon>Eukaryota</taxon>
        <taxon>Metazoa</taxon>
        <taxon>Ecdysozoa</taxon>
        <taxon>Arthropoda</taxon>
        <taxon>Chelicerata</taxon>
        <taxon>Arachnida</taxon>
        <taxon>Acari</taxon>
        <taxon>Parasitiformes</taxon>
        <taxon>Ixodida</taxon>
        <taxon>Ixodoidea</taxon>
        <taxon>Ixodidae</taxon>
        <taxon>Amblyomminae</taxon>
        <taxon>Amblyomma</taxon>
    </lineage>
</organism>
<dbReference type="EMBL" id="JARKHS020010892">
    <property type="protein sequence ID" value="KAK8778301.1"/>
    <property type="molecule type" value="Genomic_DNA"/>
</dbReference>
<evidence type="ECO:0000256" key="1">
    <source>
        <dbReference type="SAM" id="MobiDB-lite"/>
    </source>
</evidence>
<feature type="region of interest" description="Disordered" evidence="1">
    <location>
        <begin position="1"/>
        <end position="42"/>
    </location>
</feature>
<dbReference type="Proteomes" id="UP001321473">
    <property type="component" value="Unassembled WGS sequence"/>
</dbReference>
<feature type="compositionally biased region" description="Low complexity" evidence="1">
    <location>
        <begin position="1"/>
        <end position="21"/>
    </location>
</feature>
<evidence type="ECO:0000256" key="2">
    <source>
        <dbReference type="SAM" id="Phobius"/>
    </source>
</evidence>